<evidence type="ECO:0000256" key="1">
    <source>
        <dbReference type="SAM" id="Phobius"/>
    </source>
</evidence>
<organism evidence="2 3">
    <name type="scientific">Paenibacillus athensensis</name>
    <dbReference type="NCBI Taxonomy" id="1967502"/>
    <lineage>
        <taxon>Bacteria</taxon>
        <taxon>Bacillati</taxon>
        <taxon>Bacillota</taxon>
        <taxon>Bacilli</taxon>
        <taxon>Bacillales</taxon>
        <taxon>Paenibacillaceae</taxon>
        <taxon>Paenibacillus</taxon>
    </lineage>
</organism>
<feature type="transmembrane region" description="Helical" evidence="1">
    <location>
        <begin position="145"/>
        <end position="164"/>
    </location>
</feature>
<keyword evidence="3" id="KW-1185">Reference proteome</keyword>
<sequence>MRGWRKYAKTMGMGLQSSMEYRVNFLLGLLSCLFPILIQIFLWHAIFRSTGEGGVFGYTQGEAVAYAVLAALFSRMVATGFEYEIAGDVKNGQLSKFVVQPIHYFAFRLCSFLGEKLMHVTVIGCIIAVAVAIMHSVIVWDAARFAAALLALVLAVAINFLIYYNLSMIAFWMVEVWGVFLTFSLLANVASGGIFPLDMFGAGAQAVLNVLPFKYIVFFPVHVLLGKLAPGELLPGLLIQVVWIIALYGVSVALWRVGMRKYESAGG</sequence>
<dbReference type="AlphaFoldDB" id="A0A4Y8QAE1"/>
<keyword evidence="1" id="KW-0812">Transmembrane</keyword>
<reference evidence="2 3" key="1">
    <citation type="submission" date="2017-03" db="EMBL/GenBank/DDBJ databases">
        <title>Isolation of Levoglucosan Utilizing Bacteria.</title>
        <authorList>
            <person name="Arya A.S."/>
        </authorList>
    </citation>
    <scope>NUCLEOTIDE SEQUENCE [LARGE SCALE GENOMIC DNA]</scope>
    <source>
        <strain evidence="2 3">MEC069</strain>
    </source>
</reference>
<keyword evidence="1" id="KW-1133">Transmembrane helix</keyword>
<dbReference type="EMBL" id="MYFO01000001">
    <property type="protein sequence ID" value="TFE91874.1"/>
    <property type="molecule type" value="Genomic_DNA"/>
</dbReference>
<feature type="transmembrane region" description="Helical" evidence="1">
    <location>
        <begin position="176"/>
        <end position="195"/>
    </location>
</feature>
<comment type="caution">
    <text evidence="2">The sequence shown here is derived from an EMBL/GenBank/DDBJ whole genome shotgun (WGS) entry which is preliminary data.</text>
</comment>
<feature type="transmembrane region" description="Helical" evidence="1">
    <location>
        <begin position="237"/>
        <end position="255"/>
    </location>
</feature>
<name>A0A4Y8QAE1_9BACL</name>
<evidence type="ECO:0000313" key="3">
    <source>
        <dbReference type="Proteomes" id="UP000298246"/>
    </source>
</evidence>
<feature type="transmembrane region" description="Helical" evidence="1">
    <location>
        <begin position="120"/>
        <end position="138"/>
    </location>
</feature>
<dbReference type="PANTHER" id="PTHR36832">
    <property type="entry name" value="SLR1174 PROTEIN-RELATED"/>
    <property type="match status" value="1"/>
</dbReference>
<proteinExistence type="predicted"/>
<feature type="transmembrane region" description="Helical" evidence="1">
    <location>
        <begin position="207"/>
        <end position="225"/>
    </location>
</feature>
<protein>
    <submittedName>
        <fullName evidence="2">ABC transporter permease</fullName>
    </submittedName>
</protein>
<dbReference type="InterPro" id="IPR010390">
    <property type="entry name" value="ABC-2_transporter-like"/>
</dbReference>
<evidence type="ECO:0000313" key="2">
    <source>
        <dbReference type="EMBL" id="TFE91874.1"/>
    </source>
</evidence>
<gene>
    <name evidence="2" type="ORF">B5M42_01130</name>
</gene>
<keyword evidence="1" id="KW-0472">Membrane</keyword>
<accession>A0A4Y8QAE1</accession>
<dbReference type="Pfam" id="PF06182">
    <property type="entry name" value="ABC2_membrane_6"/>
    <property type="match status" value="1"/>
</dbReference>
<dbReference type="OrthoDB" id="8582979at2"/>
<dbReference type="RefSeq" id="WP_134748805.1">
    <property type="nucleotide sequence ID" value="NZ_MYFO02000001.1"/>
</dbReference>
<dbReference type="Proteomes" id="UP000298246">
    <property type="component" value="Unassembled WGS sequence"/>
</dbReference>
<feature type="transmembrane region" description="Helical" evidence="1">
    <location>
        <begin position="21"/>
        <end position="43"/>
    </location>
</feature>
<dbReference type="PANTHER" id="PTHR36832:SF1">
    <property type="entry name" value="SLR1174 PROTEIN"/>
    <property type="match status" value="1"/>
</dbReference>